<organism evidence="2 3">
    <name type="scientific">Biomphalaria pfeifferi</name>
    <name type="common">Bloodfluke planorb</name>
    <name type="synonym">Freshwater snail</name>
    <dbReference type="NCBI Taxonomy" id="112525"/>
    <lineage>
        <taxon>Eukaryota</taxon>
        <taxon>Metazoa</taxon>
        <taxon>Spiralia</taxon>
        <taxon>Lophotrochozoa</taxon>
        <taxon>Mollusca</taxon>
        <taxon>Gastropoda</taxon>
        <taxon>Heterobranchia</taxon>
        <taxon>Euthyneura</taxon>
        <taxon>Panpulmonata</taxon>
        <taxon>Hygrophila</taxon>
        <taxon>Lymnaeoidea</taxon>
        <taxon>Planorbidae</taxon>
        <taxon>Biomphalaria</taxon>
    </lineage>
</organism>
<feature type="compositionally biased region" description="Polar residues" evidence="1">
    <location>
        <begin position="112"/>
        <end position="121"/>
    </location>
</feature>
<keyword evidence="3" id="KW-1185">Reference proteome</keyword>
<dbReference type="Proteomes" id="UP001233172">
    <property type="component" value="Unassembled WGS sequence"/>
</dbReference>
<feature type="non-terminal residue" evidence="2">
    <location>
        <position position="1"/>
    </location>
</feature>
<sequence length="175" mass="18722">NILDLKRATKITHIKFVLKECSQCVSEFSILGQSCSSLNLYSDKIARESHGLTAVVVDGHVDVTSGLSRTSPINSDPKRNLSEAGYGRGGVVLSGLGESSACEEIQEESSQRPHQQRQQKPWSGRGDAADDIVVEAAASGDRTDPCTSNGTVARGVHGVRFEMPVSSYAETTDVE</sequence>
<proteinExistence type="predicted"/>
<reference evidence="2" key="1">
    <citation type="journal article" date="2023" name="PLoS Negl. Trop. Dis.">
        <title>A genome sequence for Biomphalaria pfeifferi, the major vector snail for the human-infecting parasite Schistosoma mansoni.</title>
        <authorList>
            <person name="Bu L."/>
            <person name="Lu L."/>
            <person name="Laidemitt M.R."/>
            <person name="Zhang S.M."/>
            <person name="Mutuku M."/>
            <person name="Mkoji G."/>
            <person name="Steinauer M."/>
            <person name="Loker E.S."/>
        </authorList>
    </citation>
    <scope>NUCLEOTIDE SEQUENCE</scope>
    <source>
        <strain evidence="2">KasaAsao</strain>
    </source>
</reference>
<protein>
    <submittedName>
        <fullName evidence="2">Uncharacterized protein</fullName>
    </submittedName>
</protein>
<gene>
    <name evidence="2" type="ORF">Bpfe_027624</name>
</gene>
<dbReference type="AlphaFoldDB" id="A0AAD8AXT4"/>
<reference evidence="2" key="2">
    <citation type="submission" date="2023-04" db="EMBL/GenBank/DDBJ databases">
        <authorList>
            <person name="Bu L."/>
            <person name="Lu L."/>
            <person name="Laidemitt M.R."/>
            <person name="Zhang S.M."/>
            <person name="Mutuku M."/>
            <person name="Mkoji G."/>
            <person name="Steinauer M."/>
            <person name="Loker E.S."/>
        </authorList>
    </citation>
    <scope>NUCLEOTIDE SEQUENCE</scope>
    <source>
        <strain evidence="2">KasaAsao</strain>
        <tissue evidence="2">Whole Snail</tissue>
    </source>
</reference>
<name>A0AAD8AXT4_BIOPF</name>
<evidence type="ECO:0000256" key="1">
    <source>
        <dbReference type="SAM" id="MobiDB-lite"/>
    </source>
</evidence>
<dbReference type="EMBL" id="JASAOG010000228">
    <property type="protein sequence ID" value="KAK0042960.1"/>
    <property type="molecule type" value="Genomic_DNA"/>
</dbReference>
<accession>A0AAD8AXT4</accession>
<evidence type="ECO:0000313" key="2">
    <source>
        <dbReference type="EMBL" id="KAK0042960.1"/>
    </source>
</evidence>
<feature type="region of interest" description="Disordered" evidence="1">
    <location>
        <begin position="105"/>
        <end position="130"/>
    </location>
</feature>
<feature type="non-terminal residue" evidence="2">
    <location>
        <position position="175"/>
    </location>
</feature>
<comment type="caution">
    <text evidence="2">The sequence shown here is derived from an EMBL/GenBank/DDBJ whole genome shotgun (WGS) entry which is preliminary data.</text>
</comment>
<evidence type="ECO:0000313" key="3">
    <source>
        <dbReference type="Proteomes" id="UP001233172"/>
    </source>
</evidence>